<keyword evidence="3" id="KW-1185">Reference proteome</keyword>
<evidence type="ECO:0000313" key="1">
    <source>
        <dbReference type="EMBL" id="KAL0945077.1"/>
    </source>
</evidence>
<reference evidence="1" key="1">
    <citation type="journal article" date="2024" name="ACS Chem. Biol.">
        <title>Early Steps of the Biosynthesis of the Anticancer Antibiotic Pleurotin.</title>
        <authorList>
            <person name="Weaver J.A."/>
            <person name="Alkhder D."/>
            <person name="Prasongpholchai P."/>
            <person name="Tadesse M.D."/>
            <person name="de Los Santos E.L."/>
            <person name="Song L."/>
            <person name="Corre C."/>
            <person name="Alberti F."/>
        </authorList>
    </citation>
    <scope>NUCLEOTIDE SEQUENCE</scope>
    <source>
        <strain evidence="1">T-177</strain>
    </source>
</reference>
<evidence type="ECO:0000313" key="3">
    <source>
        <dbReference type="Proteomes" id="UP001556367"/>
    </source>
</evidence>
<dbReference type="Proteomes" id="UP001556367">
    <property type="component" value="Unassembled WGS sequence"/>
</dbReference>
<evidence type="ECO:0000313" key="2">
    <source>
        <dbReference type="EMBL" id="KAL0957206.1"/>
    </source>
</evidence>
<dbReference type="EMBL" id="JASNQZ010000019">
    <property type="protein sequence ID" value="KAL0945077.1"/>
    <property type="molecule type" value="Genomic_DNA"/>
</dbReference>
<accession>A0ABR3IP65</accession>
<comment type="caution">
    <text evidence="1">The sequence shown here is derived from an EMBL/GenBank/DDBJ whole genome shotgun (WGS) entry which is preliminary data.</text>
</comment>
<proteinExistence type="predicted"/>
<name>A0ABR3IP65_9AGAR</name>
<protein>
    <submittedName>
        <fullName evidence="1">Uncharacterized protein</fullName>
    </submittedName>
</protein>
<organism evidence="1 3">
    <name type="scientific">Hohenbuehelia grisea</name>
    <dbReference type="NCBI Taxonomy" id="104357"/>
    <lineage>
        <taxon>Eukaryota</taxon>
        <taxon>Fungi</taxon>
        <taxon>Dikarya</taxon>
        <taxon>Basidiomycota</taxon>
        <taxon>Agaricomycotina</taxon>
        <taxon>Agaricomycetes</taxon>
        <taxon>Agaricomycetidae</taxon>
        <taxon>Agaricales</taxon>
        <taxon>Pleurotineae</taxon>
        <taxon>Pleurotaceae</taxon>
        <taxon>Hohenbuehelia</taxon>
    </lineage>
</organism>
<sequence length="56" mass="6373">MQSSGITRFGTSVTRRGTLAVERFWQHNGSRAFVTTPAERVVNARKQLAKKQKRAR</sequence>
<dbReference type="EMBL" id="JASNQZ010000005">
    <property type="protein sequence ID" value="KAL0957206.1"/>
    <property type="molecule type" value="Genomic_DNA"/>
</dbReference>
<reference evidence="3" key="2">
    <citation type="submission" date="2024-06" db="EMBL/GenBank/DDBJ databases">
        <title>Multi-omics analyses provide insights into the biosynthesis of the anticancer antibiotic pleurotin in Hohenbuehelia grisea.</title>
        <authorList>
            <person name="Weaver J.A."/>
            <person name="Alberti F."/>
        </authorList>
    </citation>
    <scope>NUCLEOTIDE SEQUENCE [LARGE SCALE GENOMIC DNA]</scope>
    <source>
        <strain evidence="3">T-177</strain>
    </source>
</reference>
<gene>
    <name evidence="2" type="ORF">HGRIS_001023</name>
    <name evidence="1" type="ORF">HGRIS_004231</name>
</gene>